<dbReference type="InterPro" id="IPR036388">
    <property type="entry name" value="WH-like_DNA-bd_sf"/>
</dbReference>
<evidence type="ECO:0000256" key="1">
    <source>
        <dbReference type="ARBA" id="ARBA00009437"/>
    </source>
</evidence>
<name>A0ABN5JC94_FUSMR</name>
<evidence type="ECO:0000259" key="5">
    <source>
        <dbReference type="PROSITE" id="PS50931"/>
    </source>
</evidence>
<keyword evidence="7" id="KW-1185">Reference proteome</keyword>
<dbReference type="Pfam" id="PF03466">
    <property type="entry name" value="LysR_substrate"/>
    <property type="match status" value="1"/>
</dbReference>
<dbReference type="SUPFAM" id="SSF53850">
    <property type="entry name" value="Periplasmic binding protein-like II"/>
    <property type="match status" value="1"/>
</dbReference>
<dbReference type="PANTHER" id="PTHR30419">
    <property type="entry name" value="HTH-TYPE TRANSCRIPTIONAL REGULATOR YBHD"/>
    <property type="match status" value="1"/>
</dbReference>
<dbReference type="InterPro" id="IPR005119">
    <property type="entry name" value="LysR_subst-bd"/>
</dbReference>
<dbReference type="PRINTS" id="PR00039">
    <property type="entry name" value="HTHLYSR"/>
</dbReference>
<sequence length="289" mass="33810">MTFEQLKYFVTLVEGENFLEVAEKLYISQSSLSKQIKKLEEELEVSLLDRSGRKAKLTEGGEFFYLEAKKLLLEYEKLLENIKPYKKKNILSIGVLPILSQYNLNLLFQNFKSIYPDIELIIDEQEENLLKENILNKKYDFVISRDLFEKNLIKCETIAKDEIVAVYSSSHILTQDKFINFSQLKKEKILTMNNYTTVYKKIMLLSQKIGVDLNIVRTGRIESLVDYIKIEDAVALIPFKSLNIFKKDGLDFLPIVPSIDLDVFLIKNKDTHYSESMKIFHNFVKNYLK</sequence>
<dbReference type="InterPro" id="IPR050950">
    <property type="entry name" value="HTH-type_LysR_regulators"/>
</dbReference>
<keyword evidence="4" id="KW-0804">Transcription</keyword>
<protein>
    <submittedName>
        <fullName evidence="6">LysR family transcriptional regulator</fullName>
    </submittedName>
</protein>
<dbReference type="CDD" id="cd05466">
    <property type="entry name" value="PBP2_LTTR_substrate"/>
    <property type="match status" value="1"/>
</dbReference>
<evidence type="ECO:0000313" key="6">
    <source>
        <dbReference type="EMBL" id="AVQ19420.1"/>
    </source>
</evidence>
<evidence type="ECO:0000256" key="2">
    <source>
        <dbReference type="ARBA" id="ARBA00023015"/>
    </source>
</evidence>
<feature type="domain" description="HTH lysR-type" evidence="5">
    <location>
        <begin position="1"/>
        <end position="58"/>
    </location>
</feature>
<reference evidence="7" key="1">
    <citation type="journal article" date="2018" name="MSphere">
        <title>Fusobacterium Genomics Using MinION and Illumina Sequencing Enables Genome Completion and Correction.</title>
        <authorList>
            <person name="Todd S.M."/>
            <person name="Settlage R.E."/>
            <person name="Lahmers K.K."/>
            <person name="Slade D.J."/>
        </authorList>
    </citation>
    <scope>NUCLEOTIDE SEQUENCE [LARGE SCALE GENOMIC DNA]</scope>
    <source>
        <strain evidence="7">ATCC 9817</strain>
    </source>
</reference>
<evidence type="ECO:0000256" key="4">
    <source>
        <dbReference type="ARBA" id="ARBA00023163"/>
    </source>
</evidence>
<dbReference type="RefSeq" id="WP_005885301.1">
    <property type="nucleotide sequence ID" value="NZ_CAXSWX010000002.1"/>
</dbReference>
<dbReference type="InterPro" id="IPR000847">
    <property type="entry name" value="LysR_HTH_N"/>
</dbReference>
<keyword evidence="2" id="KW-0805">Transcription regulation</keyword>
<proteinExistence type="inferred from homology"/>
<comment type="similarity">
    <text evidence="1">Belongs to the LysR transcriptional regulatory family.</text>
</comment>
<evidence type="ECO:0000313" key="7">
    <source>
        <dbReference type="Proteomes" id="UP000240258"/>
    </source>
</evidence>
<dbReference type="Pfam" id="PF00126">
    <property type="entry name" value="HTH_1"/>
    <property type="match status" value="1"/>
</dbReference>
<dbReference type="PROSITE" id="PS50931">
    <property type="entry name" value="HTH_LYSR"/>
    <property type="match status" value="1"/>
</dbReference>
<gene>
    <name evidence="6" type="ORF">C4N19_10075</name>
</gene>
<dbReference type="GeneID" id="62763879"/>
<dbReference type="PANTHER" id="PTHR30419:SF8">
    <property type="entry name" value="NITROGEN ASSIMILATION TRANSCRIPTIONAL ACTIVATOR-RELATED"/>
    <property type="match status" value="1"/>
</dbReference>
<dbReference type="SUPFAM" id="SSF46785">
    <property type="entry name" value="Winged helix' DNA-binding domain"/>
    <property type="match status" value="1"/>
</dbReference>
<accession>A0ABN5JC94</accession>
<dbReference type="Proteomes" id="UP000240258">
    <property type="component" value="Chromosome"/>
</dbReference>
<dbReference type="EMBL" id="CP028102">
    <property type="protein sequence ID" value="AVQ19420.1"/>
    <property type="molecule type" value="Genomic_DNA"/>
</dbReference>
<dbReference type="Gene3D" id="1.10.10.10">
    <property type="entry name" value="Winged helix-like DNA-binding domain superfamily/Winged helix DNA-binding domain"/>
    <property type="match status" value="1"/>
</dbReference>
<dbReference type="InterPro" id="IPR036390">
    <property type="entry name" value="WH_DNA-bd_sf"/>
</dbReference>
<evidence type="ECO:0000256" key="3">
    <source>
        <dbReference type="ARBA" id="ARBA00023125"/>
    </source>
</evidence>
<organism evidence="6 7">
    <name type="scientific">Fusobacterium mortiferum ATCC 9817</name>
    <dbReference type="NCBI Taxonomy" id="469616"/>
    <lineage>
        <taxon>Bacteria</taxon>
        <taxon>Fusobacteriati</taxon>
        <taxon>Fusobacteriota</taxon>
        <taxon>Fusobacteriia</taxon>
        <taxon>Fusobacteriales</taxon>
        <taxon>Fusobacteriaceae</taxon>
        <taxon>Fusobacterium</taxon>
    </lineage>
</organism>
<keyword evidence="3" id="KW-0238">DNA-binding</keyword>
<dbReference type="Gene3D" id="3.40.190.290">
    <property type="match status" value="1"/>
</dbReference>